<dbReference type="AlphaFoldDB" id="A0A7J6UWV1"/>
<evidence type="ECO:0000313" key="4">
    <source>
        <dbReference type="Proteomes" id="UP000554482"/>
    </source>
</evidence>
<protein>
    <submittedName>
        <fullName evidence="3">Lob domain-containing protein</fullName>
    </submittedName>
</protein>
<comment type="similarity">
    <text evidence="1">Belongs to the LOB domain-containing protein family.</text>
</comment>
<dbReference type="EMBL" id="JABWDY010041998">
    <property type="protein sequence ID" value="KAF5176971.1"/>
    <property type="molecule type" value="Genomic_DNA"/>
</dbReference>
<evidence type="ECO:0000313" key="3">
    <source>
        <dbReference type="EMBL" id="KAF5176971.1"/>
    </source>
</evidence>
<evidence type="ECO:0000256" key="1">
    <source>
        <dbReference type="ARBA" id="ARBA00005474"/>
    </source>
</evidence>
<dbReference type="InterPro" id="IPR004883">
    <property type="entry name" value="LOB"/>
</dbReference>
<comment type="caution">
    <text evidence="3">The sequence shown here is derived from an EMBL/GenBank/DDBJ whole genome shotgun (WGS) entry which is preliminary data.</text>
</comment>
<feature type="domain" description="LOB" evidence="2">
    <location>
        <begin position="1"/>
        <end position="107"/>
    </location>
</feature>
<gene>
    <name evidence="3" type="ORF">FRX31_033438</name>
</gene>
<dbReference type="PANTHER" id="PTHR31304:SF1">
    <property type="entry name" value="LOB DOMAIN-CONTAINING PROTEIN 39"/>
    <property type="match status" value="1"/>
</dbReference>
<dbReference type="Pfam" id="PF03195">
    <property type="entry name" value="LOB"/>
    <property type="match status" value="1"/>
</dbReference>
<proteinExistence type="inferred from homology"/>
<dbReference type="GO" id="GO:0010468">
    <property type="term" value="P:regulation of gene expression"/>
    <property type="evidence" value="ECO:0007669"/>
    <property type="project" value="TreeGrafter"/>
</dbReference>
<name>A0A7J6UWV1_THATH</name>
<dbReference type="PROSITE" id="PS50891">
    <property type="entry name" value="LOB"/>
    <property type="match status" value="1"/>
</dbReference>
<dbReference type="PANTHER" id="PTHR31304">
    <property type="entry name" value="LOB DOMAIN-CONTAINING PROTEIN 38"/>
    <property type="match status" value="1"/>
</dbReference>
<evidence type="ECO:0000259" key="2">
    <source>
        <dbReference type="PROSITE" id="PS50891"/>
    </source>
</evidence>
<dbReference type="Proteomes" id="UP000554482">
    <property type="component" value="Unassembled WGS sequence"/>
</dbReference>
<sequence length="177" mass="19421">MSCNGCRVLRKRCSESCVLRHCLQWIESHESQAHATAFLAKYFGRSKLISLISTAHEIHRPALFQSLLYEACGRTLNPVDGVIGLIWTGNWHACHMAVETVLGGGIIQPMSIPAVNLEAKMNINLGSSSLSSEISVKEDTTKTPTPLIDSEDSATMSFESYEAGHYVGEPKLLNLFV</sequence>
<dbReference type="OrthoDB" id="1922547at2759"/>
<organism evidence="3 4">
    <name type="scientific">Thalictrum thalictroides</name>
    <name type="common">Rue-anemone</name>
    <name type="synonym">Anemone thalictroides</name>
    <dbReference type="NCBI Taxonomy" id="46969"/>
    <lineage>
        <taxon>Eukaryota</taxon>
        <taxon>Viridiplantae</taxon>
        <taxon>Streptophyta</taxon>
        <taxon>Embryophyta</taxon>
        <taxon>Tracheophyta</taxon>
        <taxon>Spermatophyta</taxon>
        <taxon>Magnoliopsida</taxon>
        <taxon>Ranunculales</taxon>
        <taxon>Ranunculaceae</taxon>
        <taxon>Thalictroideae</taxon>
        <taxon>Thalictrum</taxon>
    </lineage>
</organism>
<reference evidence="3 4" key="1">
    <citation type="submission" date="2020-06" db="EMBL/GenBank/DDBJ databases">
        <title>Transcriptomic and genomic resources for Thalictrum thalictroides and T. hernandezii: Facilitating candidate gene discovery in an emerging model plant lineage.</title>
        <authorList>
            <person name="Arias T."/>
            <person name="Riano-Pachon D.M."/>
            <person name="Di Stilio V.S."/>
        </authorList>
    </citation>
    <scope>NUCLEOTIDE SEQUENCE [LARGE SCALE GENOMIC DNA]</scope>
    <source>
        <strain evidence="4">cv. WT478/WT964</strain>
        <tissue evidence="3">Leaves</tissue>
    </source>
</reference>
<keyword evidence="4" id="KW-1185">Reference proteome</keyword>
<accession>A0A7J6UWV1</accession>